<dbReference type="Proteomes" id="UP000479000">
    <property type="component" value="Unassembled WGS sequence"/>
</dbReference>
<evidence type="ECO:0000313" key="4">
    <source>
        <dbReference type="EMBL" id="CAA9995629.1"/>
    </source>
</evidence>
<feature type="non-terminal residue" evidence="4">
    <location>
        <position position="269"/>
    </location>
</feature>
<dbReference type="EMBL" id="CADCXU010003822">
    <property type="protein sequence ID" value="CAA9995629.1"/>
    <property type="molecule type" value="Genomic_DNA"/>
</dbReference>
<dbReference type="PANTHER" id="PTHR24198">
    <property type="entry name" value="ANKYRIN REPEAT AND PROTEIN KINASE DOMAIN-CONTAINING PROTEIN"/>
    <property type="match status" value="1"/>
</dbReference>
<feature type="repeat" description="ANK" evidence="3">
    <location>
        <begin position="53"/>
        <end position="85"/>
    </location>
</feature>
<dbReference type="PANTHER" id="PTHR24198:SF165">
    <property type="entry name" value="ANKYRIN REPEAT-CONTAINING PROTEIN-RELATED"/>
    <property type="match status" value="1"/>
</dbReference>
<proteinExistence type="predicted"/>
<protein>
    <submittedName>
        <fullName evidence="4">Uncharacterized protein</fullName>
    </submittedName>
</protein>
<organism evidence="4 5">
    <name type="scientific">Nesidiocoris tenuis</name>
    <dbReference type="NCBI Taxonomy" id="355587"/>
    <lineage>
        <taxon>Eukaryota</taxon>
        <taxon>Metazoa</taxon>
        <taxon>Ecdysozoa</taxon>
        <taxon>Arthropoda</taxon>
        <taxon>Hexapoda</taxon>
        <taxon>Insecta</taxon>
        <taxon>Pterygota</taxon>
        <taxon>Neoptera</taxon>
        <taxon>Paraneoptera</taxon>
        <taxon>Hemiptera</taxon>
        <taxon>Heteroptera</taxon>
        <taxon>Panheteroptera</taxon>
        <taxon>Cimicomorpha</taxon>
        <taxon>Miridae</taxon>
        <taxon>Dicyphina</taxon>
        <taxon>Nesidiocoris</taxon>
    </lineage>
</organism>
<feature type="repeat" description="ANK" evidence="3">
    <location>
        <begin position="119"/>
        <end position="152"/>
    </location>
</feature>
<dbReference type="AlphaFoldDB" id="A0A6H5G0W1"/>
<dbReference type="Pfam" id="PF12796">
    <property type="entry name" value="Ank_2"/>
    <property type="match status" value="1"/>
</dbReference>
<accession>A0A6H5G0W1</accession>
<evidence type="ECO:0000256" key="2">
    <source>
        <dbReference type="ARBA" id="ARBA00023043"/>
    </source>
</evidence>
<name>A0A6H5G0W1_9HEMI</name>
<feature type="repeat" description="ANK" evidence="3">
    <location>
        <begin position="86"/>
        <end position="118"/>
    </location>
</feature>
<feature type="repeat" description="ANK" evidence="3">
    <location>
        <begin position="18"/>
        <end position="52"/>
    </location>
</feature>
<dbReference type="SMART" id="SM00248">
    <property type="entry name" value="ANK"/>
    <property type="match status" value="4"/>
</dbReference>
<dbReference type="PRINTS" id="PR01415">
    <property type="entry name" value="ANKYRIN"/>
</dbReference>
<dbReference type="Gene3D" id="1.25.40.20">
    <property type="entry name" value="Ankyrin repeat-containing domain"/>
    <property type="match status" value="1"/>
</dbReference>
<evidence type="ECO:0000313" key="5">
    <source>
        <dbReference type="Proteomes" id="UP000479000"/>
    </source>
</evidence>
<dbReference type="SUPFAM" id="SSF48403">
    <property type="entry name" value="Ankyrin repeat"/>
    <property type="match status" value="1"/>
</dbReference>
<keyword evidence="1" id="KW-0677">Repeat</keyword>
<evidence type="ECO:0000256" key="3">
    <source>
        <dbReference type="PROSITE-ProRule" id="PRU00023"/>
    </source>
</evidence>
<gene>
    <name evidence="4" type="ORF">NTEN_LOCUS2420</name>
</gene>
<sequence length="269" mass="30317">MIKWLHSRGFSVLYRTADGSTALHEAVKRGHHLSHVIKWLVNEGIDVNARNNYGIAPIHVAVRVWSLPLVQLLYELGADIHQQSNSGYNALHYAATEISWDIVDWLMDHGADVEAKTTKGFNAVHIALKYSASDTVVDRLLARATDVDSTDGNGRGYLHFATQNRIRFRVEVMLNRGCNPCIRDDKGMLAAHIAIETMAALEPYEIDTDDEIEKYSSSMLEPFKLLVTKMTETDGDVLIELLNFVDGIANEKSSIILDYSRTWMNLMER</sequence>
<keyword evidence="2 3" id="KW-0040">ANK repeat</keyword>
<dbReference type="Pfam" id="PF00023">
    <property type="entry name" value="Ank"/>
    <property type="match status" value="1"/>
</dbReference>
<reference evidence="4 5" key="1">
    <citation type="submission" date="2020-02" db="EMBL/GenBank/DDBJ databases">
        <authorList>
            <person name="Ferguson B K."/>
        </authorList>
    </citation>
    <scope>NUCLEOTIDE SEQUENCE [LARGE SCALE GENOMIC DNA]</scope>
</reference>
<dbReference type="PROSITE" id="PS50297">
    <property type="entry name" value="ANK_REP_REGION"/>
    <property type="match status" value="3"/>
</dbReference>
<evidence type="ECO:0000256" key="1">
    <source>
        <dbReference type="ARBA" id="ARBA00022737"/>
    </source>
</evidence>
<dbReference type="PROSITE" id="PS50088">
    <property type="entry name" value="ANK_REPEAT"/>
    <property type="match status" value="4"/>
</dbReference>
<dbReference type="InterPro" id="IPR036770">
    <property type="entry name" value="Ankyrin_rpt-contain_sf"/>
</dbReference>
<keyword evidence="5" id="KW-1185">Reference proteome</keyword>
<dbReference type="OrthoDB" id="6598858at2759"/>
<dbReference type="InterPro" id="IPR002110">
    <property type="entry name" value="Ankyrin_rpt"/>
</dbReference>